<name>A0A226QN03_9BACL</name>
<keyword evidence="1" id="KW-0812">Transmembrane</keyword>
<dbReference type="RefSeq" id="WP_089096780.1">
    <property type="nucleotide sequence ID" value="NZ_NDYL01000001.1"/>
</dbReference>
<gene>
    <name evidence="3" type="ORF">B9L23_01930</name>
</gene>
<comment type="caution">
    <text evidence="3">The sequence shown here is derived from an EMBL/GenBank/DDBJ whole genome shotgun (WGS) entry which is preliminary data.</text>
</comment>
<proteinExistence type="predicted"/>
<evidence type="ECO:0000313" key="3">
    <source>
        <dbReference type="EMBL" id="OXB93735.1"/>
    </source>
</evidence>
<evidence type="ECO:0000256" key="1">
    <source>
        <dbReference type="SAM" id="Phobius"/>
    </source>
</evidence>
<evidence type="ECO:0000313" key="4">
    <source>
        <dbReference type="Proteomes" id="UP000198394"/>
    </source>
</evidence>
<dbReference type="EMBL" id="NDYL01000001">
    <property type="protein sequence ID" value="OXB93735.1"/>
    <property type="molecule type" value="Genomic_DNA"/>
</dbReference>
<feature type="transmembrane region" description="Helical" evidence="1">
    <location>
        <begin position="47"/>
        <end position="64"/>
    </location>
</feature>
<dbReference type="InterPro" id="IPR009589">
    <property type="entry name" value="PH_YyaB-like"/>
</dbReference>
<sequence length="154" mass="17546">MFFPSKKDLWMTIIIWSVILACIIPPILSIEPIGVIMLPSILDTKPVTTVIMVVPAILLAWIWFGTGYKIENSKLEIQSGPYKKTINIDEINKVRNTKNPFTAPALSMDKIEISYGKYEFITISPKNKKEFIRQLLKVNPRIQLDNQDGVAKLE</sequence>
<accession>A0A226QN03</accession>
<dbReference type="PROSITE" id="PS51257">
    <property type="entry name" value="PROKAR_LIPOPROTEIN"/>
    <property type="match status" value="1"/>
</dbReference>
<organism evidence="3 4">
    <name type="scientific">Parageobacillus galactosidasius</name>
    <dbReference type="NCBI Taxonomy" id="883812"/>
    <lineage>
        <taxon>Bacteria</taxon>
        <taxon>Bacillati</taxon>
        <taxon>Bacillota</taxon>
        <taxon>Bacilli</taxon>
        <taxon>Bacillales</taxon>
        <taxon>Anoxybacillaceae</taxon>
        <taxon>Parageobacillus</taxon>
    </lineage>
</organism>
<feature type="transmembrane region" description="Helical" evidence="1">
    <location>
        <begin position="9"/>
        <end position="27"/>
    </location>
</feature>
<evidence type="ECO:0000259" key="2">
    <source>
        <dbReference type="Pfam" id="PF06713"/>
    </source>
</evidence>
<keyword evidence="1" id="KW-0472">Membrane</keyword>
<feature type="domain" description="Uncharacterized protein YyaB-like PH" evidence="2">
    <location>
        <begin position="66"/>
        <end position="139"/>
    </location>
</feature>
<dbReference type="AlphaFoldDB" id="A0A226QN03"/>
<dbReference type="Pfam" id="PF06713">
    <property type="entry name" value="bPH_4"/>
    <property type="match status" value="1"/>
</dbReference>
<keyword evidence="4" id="KW-1185">Reference proteome</keyword>
<keyword evidence="1" id="KW-1133">Transmembrane helix</keyword>
<reference evidence="3 4" key="1">
    <citation type="submission" date="2017-04" db="EMBL/GenBank/DDBJ databases">
        <title>The genome sequence of Parageobacillus galactosidasius DSM 18751.</title>
        <authorList>
            <person name="Ramaloko W.T."/>
            <person name="Koen N."/>
            <person name="Polliack S."/>
            <person name="Aliyu H."/>
            <person name="Lebre P."/>
            <person name="Mohr T."/>
            <person name="Oswald F."/>
            <person name="Zwick M."/>
            <person name="Neumann A."/>
            <person name="Syldatk C."/>
            <person name="Cowan D."/>
            <person name="De Maayer P."/>
        </authorList>
    </citation>
    <scope>NUCLEOTIDE SEQUENCE [LARGE SCALE GENOMIC DNA]</scope>
    <source>
        <strain evidence="3 4">DSM 18751</strain>
    </source>
</reference>
<dbReference type="Proteomes" id="UP000198394">
    <property type="component" value="Unassembled WGS sequence"/>
</dbReference>
<protein>
    <recommendedName>
        <fullName evidence="2">Uncharacterized protein YyaB-like PH domain-containing protein</fullName>
    </recommendedName>
</protein>
<dbReference type="GO" id="GO:0030153">
    <property type="term" value="P:bacteriocin immunity"/>
    <property type="evidence" value="ECO:0007669"/>
    <property type="project" value="InterPro"/>
</dbReference>